<evidence type="ECO:0000313" key="3">
    <source>
        <dbReference type="Proteomes" id="UP000050280"/>
    </source>
</evidence>
<dbReference type="OrthoDB" id="766141at2"/>
<proteinExistence type="predicted"/>
<gene>
    <name evidence="2" type="ORF">I595_798</name>
</gene>
<comment type="caution">
    <text evidence="2">The sequence shown here is derived from an EMBL/GenBank/DDBJ whole genome shotgun (WGS) entry which is preliminary data.</text>
</comment>
<evidence type="ECO:0000313" key="2">
    <source>
        <dbReference type="EMBL" id="KPM32382.1"/>
    </source>
</evidence>
<keyword evidence="3" id="KW-1185">Reference proteome</keyword>
<accession>A0A0P7AWJ8</accession>
<feature type="domain" description="Zinc-ribbon 15" evidence="1">
    <location>
        <begin position="21"/>
        <end position="69"/>
    </location>
</feature>
<name>A0A0P7AWJ8_9FLAO</name>
<evidence type="ECO:0000259" key="1">
    <source>
        <dbReference type="Pfam" id="PF17032"/>
    </source>
</evidence>
<protein>
    <recommendedName>
        <fullName evidence="1">Zinc-ribbon 15 domain-containing protein</fullName>
    </recommendedName>
</protein>
<dbReference type="RefSeq" id="WP_054558061.1">
    <property type="nucleotide sequence ID" value="NZ_LDJX01000002.1"/>
</dbReference>
<dbReference type="InterPro" id="IPR031493">
    <property type="entry name" value="Zinc_ribbon_15"/>
</dbReference>
<dbReference type="AlphaFoldDB" id="A0A0P7AWJ8"/>
<organism evidence="2 3">
    <name type="scientific">Croceitalea dokdonensis DOKDO 023</name>
    <dbReference type="NCBI Taxonomy" id="1300341"/>
    <lineage>
        <taxon>Bacteria</taxon>
        <taxon>Pseudomonadati</taxon>
        <taxon>Bacteroidota</taxon>
        <taxon>Flavobacteriia</taxon>
        <taxon>Flavobacteriales</taxon>
        <taxon>Flavobacteriaceae</taxon>
        <taxon>Croceitalea</taxon>
    </lineage>
</organism>
<sequence length="83" mass="9587">MILFFGTRPGKKRTTQLRHVSCNFCEQVGTLTVVEQANYIHVFWLPIIKIGTSRYAACSHCKKHFDAEDFDAPMQRALHQNHP</sequence>
<dbReference type="EMBL" id="LDJX01000002">
    <property type="protein sequence ID" value="KPM32382.1"/>
    <property type="molecule type" value="Genomic_DNA"/>
</dbReference>
<reference evidence="2 3" key="1">
    <citation type="submission" date="2015-09" db="EMBL/GenBank/DDBJ databases">
        <title>Genome sequence of the marine flavobacterium Croceitalea dokdonensis DOKDO 023 that contains proton- and sodium-pumping rhodopsins.</title>
        <authorList>
            <person name="Kwon S.-K."/>
            <person name="Lee H.K."/>
            <person name="Kwak M.-J."/>
            <person name="Kim J.F."/>
        </authorList>
    </citation>
    <scope>NUCLEOTIDE SEQUENCE [LARGE SCALE GENOMIC DNA]</scope>
    <source>
        <strain evidence="2 3">DOKDO 023</strain>
    </source>
</reference>
<dbReference type="Proteomes" id="UP000050280">
    <property type="component" value="Unassembled WGS sequence"/>
</dbReference>
<dbReference type="Pfam" id="PF17032">
    <property type="entry name" value="Zn_ribbon_15"/>
    <property type="match status" value="1"/>
</dbReference>